<gene>
    <name evidence="2" type="ORF">GUJ93_ZPchr0012g21035</name>
</gene>
<comment type="caution">
    <text evidence="2">The sequence shown here is derived from an EMBL/GenBank/DDBJ whole genome shotgun (WGS) entry which is preliminary data.</text>
</comment>
<dbReference type="EMBL" id="JAAALK010000080">
    <property type="protein sequence ID" value="KAG8095392.1"/>
    <property type="molecule type" value="Genomic_DNA"/>
</dbReference>
<proteinExistence type="predicted"/>
<reference evidence="2" key="2">
    <citation type="submission" date="2021-02" db="EMBL/GenBank/DDBJ databases">
        <authorList>
            <person name="Kimball J.A."/>
            <person name="Haas M.W."/>
            <person name="Macchietto M."/>
            <person name="Kono T."/>
            <person name="Duquette J."/>
            <person name="Shao M."/>
        </authorList>
    </citation>
    <scope>NUCLEOTIDE SEQUENCE</scope>
    <source>
        <tissue evidence="2">Fresh leaf tissue</tissue>
    </source>
</reference>
<accession>A0A8J5WWK1</accession>
<sequence length="162" mass="18171">MRRVPGKVKNQTSGLKFRSRDGLSLHDDNIDMTTEGESIPPPDDDNHMDTKEGDSIPSPDEHNHMDTEDAIFQHNDNIDMTTEGDSIPRPDDDTHVDTKGEERWEHGVNMGHGIQRLTGARRGKLPLVLAKEMTRPITPVIAAKFATECNIVVRNHVPILKH</sequence>
<dbReference type="Proteomes" id="UP000729402">
    <property type="component" value="Unassembled WGS sequence"/>
</dbReference>
<feature type="compositionally biased region" description="Basic and acidic residues" evidence="1">
    <location>
        <begin position="44"/>
        <end position="65"/>
    </location>
</feature>
<evidence type="ECO:0000313" key="3">
    <source>
        <dbReference type="Proteomes" id="UP000729402"/>
    </source>
</evidence>
<feature type="region of interest" description="Disordered" evidence="1">
    <location>
        <begin position="1"/>
        <end position="65"/>
    </location>
</feature>
<feature type="region of interest" description="Disordered" evidence="1">
    <location>
        <begin position="78"/>
        <end position="102"/>
    </location>
</feature>
<evidence type="ECO:0000256" key="1">
    <source>
        <dbReference type="SAM" id="MobiDB-lite"/>
    </source>
</evidence>
<organism evidence="2 3">
    <name type="scientific">Zizania palustris</name>
    <name type="common">Northern wild rice</name>
    <dbReference type="NCBI Taxonomy" id="103762"/>
    <lineage>
        <taxon>Eukaryota</taxon>
        <taxon>Viridiplantae</taxon>
        <taxon>Streptophyta</taxon>
        <taxon>Embryophyta</taxon>
        <taxon>Tracheophyta</taxon>
        <taxon>Spermatophyta</taxon>
        <taxon>Magnoliopsida</taxon>
        <taxon>Liliopsida</taxon>
        <taxon>Poales</taxon>
        <taxon>Poaceae</taxon>
        <taxon>BOP clade</taxon>
        <taxon>Oryzoideae</taxon>
        <taxon>Oryzeae</taxon>
        <taxon>Zizaniinae</taxon>
        <taxon>Zizania</taxon>
    </lineage>
</organism>
<reference evidence="2" key="1">
    <citation type="journal article" date="2021" name="bioRxiv">
        <title>Whole Genome Assembly and Annotation of Northern Wild Rice, Zizania palustris L., Supports a Whole Genome Duplication in the Zizania Genus.</title>
        <authorList>
            <person name="Haas M."/>
            <person name="Kono T."/>
            <person name="Macchietto M."/>
            <person name="Millas R."/>
            <person name="McGilp L."/>
            <person name="Shao M."/>
            <person name="Duquette J."/>
            <person name="Hirsch C.N."/>
            <person name="Kimball J."/>
        </authorList>
    </citation>
    <scope>NUCLEOTIDE SEQUENCE</scope>
    <source>
        <tissue evidence="2">Fresh leaf tissue</tissue>
    </source>
</reference>
<dbReference type="OrthoDB" id="696557at2759"/>
<evidence type="ECO:0000313" key="2">
    <source>
        <dbReference type="EMBL" id="KAG8095392.1"/>
    </source>
</evidence>
<dbReference type="AlphaFoldDB" id="A0A8J5WWK1"/>
<feature type="compositionally biased region" description="Basic and acidic residues" evidence="1">
    <location>
        <begin position="86"/>
        <end position="102"/>
    </location>
</feature>
<dbReference type="PANTHER" id="PTHR33063">
    <property type="entry name" value="OS02G0583500 PROTEIN"/>
    <property type="match status" value="1"/>
</dbReference>
<feature type="compositionally biased region" description="Basic and acidic residues" evidence="1">
    <location>
        <begin position="18"/>
        <end position="29"/>
    </location>
</feature>
<keyword evidence="3" id="KW-1185">Reference proteome</keyword>
<name>A0A8J5WWK1_ZIZPA</name>
<protein>
    <submittedName>
        <fullName evidence="2">Uncharacterized protein</fullName>
    </submittedName>
</protein>
<dbReference type="PANTHER" id="PTHR33063:SF13">
    <property type="entry name" value="OS02G0583500 PROTEIN"/>
    <property type="match status" value="1"/>
</dbReference>